<protein>
    <recommendedName>
        <fullName evidence="3">Addiction module toxin RelE</fullName>
    </recommendedName>
</protein>
<evidence type="ECO:0000313" key="1">
    <source>
        <dbReference type="EMBL" id="ANE03101.1"/>
    </source>
</evidence>
<keyword evidence="2" id="KW-1185">Reference proteome</keyword>
<reference evidence="1 2" key="1">
    <citation type="submission" date="2016-05" db="EMBL/GenBank/DDBJ databases">
        <title>Complete genome sequence of Corynebacterium crudilactis, a new Corynebacterium species isolated from raw cow's milk.</title>
        <authorList>
            <person name="Christian R."/>
            <person name="Zimmermann J."/>
            <person name="Lipski A."/>
            <person name="Kalinowski J."/>
        </authorList>
    </citation>
    <scope>NUCLEOTIDE SEQUENCE [LARGE SCALE GENOMIC DNA]</scope>
    <source>
        <strain evidence="1 2">JZ16</strain>
    </source>
</reference>
<dbReference type="KEGG" id="ccjz:ccrud_02005"/>
<evidence type="ECO:0000313" key="2">
    <source>
        <dbReference type="Proteomes" id="UP000076929"/>
    </source>
</evidence>
<dbReference type="STRING" id="1652495.ccrud_02005"/>
<dbReference type="Proteomes" id="UP000076929">
    <property type="component" value="Chromosome"/>
</dbReference>
<evidence type="ECO:0008006" key="3">
    <source>
        <dbReference type="Google" id="ProtNLM"/>
    </source>
</evidence>
<gene>
    <name evidence="1" type="ORF">ccrud_02005</name>
</gene>
<dbReference type="Gene3D" id="3.30.2310.20">
    <property type="entry name" value="RelE-like"/>
    <property type="match status" value="1"/>
</dbReference>
<organism evidence="1 2">
    <name type="scientific">Corynebacterium crudilactis</name>
    <dbReference type="NCBI Taxonomy" id="1652495"/>
    <lineage>
        <taxon>Bacteria</taxon>
        <taxon>Bacillati</taxon>
        <taxon>Actinomycetota</taxon>
        <taxon>Actinomycetes</taxon>
        <taxon>Mycobacteriales</taxon>
        <taxon>Corynebacteriaceae</taxon>
        <taxon>Corynebacterium</taxon>
    </lineage>
</organism>
<accession>A0A172QR05</accession>
<dbReference type="InterPro" id="IPR035093">
    <property type="entry name" value="RelE/ParE_toxin_dom_sf"/>
</dbReference>
<name>A0A172QR05_9CORY</name>
<dbReference type="EMBL" id="CP015622">
    <property type="protein sequence ID" value="ANE03101.1"/>
    <property type="molecule type" value="Genomic_DNA"/>
</dbReference>
<dbReference type="AlphaFoldDB" id="A0A172QR05"/>
<dbReference type="SUPFAM" id="SSF143011">
    <property type="entry name" value="RelE-like"/>
    <property type="match status" value="1"/>
</dbReference>
<proteinExistence type="predicted"/>
<sequence>MRLTREAEKDLLRLAKKDPQIVREVLKKMLLLQYSPDAGEPLLGTLVGFRKLTVGNRAYRISWRKTVDESFQPILEIAEVWAIRTRSNSEIYKELMRRVESLGKSDSPDIRTLQSVMDRLSSSIGESKVLPEPEQIVKLPQWLIEALQVNLNLSLPEIARLTQDEAQQLLAKHWS</sequence>